<sequence>MKARTRMIMVALLILAAAFAGYKIYDYYQEDSMLYRIVTQDGYELARAGTPEAVSLEFKAQWLQTPDKKLNVPVGYGHQTLFVLEELTETSESATFSLKAIPELRKENGEFLYTTIIPAKGESVTPSTGEGWTMLDSSGSPVNVTGVRYKAGQVDGPSARFKLEIDKSELDKLQDGFTAAYSGFMLYSYTKN</sequence>
<gene>
    <name evidence="1" type="ORF">GCM10010911_31780</name>
</gene>
<organism evidence="1 2">
    <name type="scientific">Paenibacillus nasutitermitis</name>
    <dbReference type="NCBI Taxonomy" id="1652958"/>
    <lineage>
        <taxon>Bacteria</taxon>
        <taxon>Bacillati</taxon>
        <taxon>Bacillota</taxon>
        <taxon>Bacilli</taxon>
        <taxon>Bacillales</taxon>
        <taxon>Paenibacillaceae</taxon>
        <taxon>Paenibacillus</taxon>
    </lineage>
</organism>
<proteinExistence type="predicted"/>
<dbReference type="Proteomes" id="UP000612456">
    <property type="component" value="Unassembled WGS sequence"/>
</dbReference>
<evidence type="ECO:0000313" key="1">
    <source>
        <dbReference type="EMBL" id="GGD71483.1"/>
    </source>
</evidence>
<accession>A0A916Z1H6</accession>
<evidence type="ECO:0000313" key="2">
    <source>
        <dbReference type="Proteomes" id="UP000612456"/>
    </source>
</evidence>
<reference evidence="1" key="1">
    <citation type="journal article" date="2014" name="Int. J. Syst. Evol. Microbiol.">
        <title>Complete genome sequence of Corynebacterium casei LMG S-19264T (=DSM 44701T), isolated from a smear-ripened cheese.</title>
        <authorList>
            <consortium name="US DOE Joint Genome Institute (JGI-PGF)"/>
            <person name="Walter F."/>
            <person name="Albersmeier A."/>
            <person name="Kalinowski J."/>
            <person name="Ruckert C."/>
        </authorList>
    </citation>
    <scope>NUCLEOTIDE SEQUENCE</scope>
    <source>
        <strain evidence="1">CGMCC 1.15178</strain>
    </source>
</reference>
<dbReference type="RefSeq" id="WP_229750315.1">
    <property type="nucleotide sequence ID" value="NZ_BMHP01000002.1"/>
</dbReference>
<reference evidence="1" key="2">
    <citation type="submission" date="2020-09" db="EMBL/GenBank/DDBJ databases">
        <authorList>
            <person name="Sun Q."/>
            <person name="Zhou Y."/>
        </authorList>
    </citation>
    <scope>NUCLEOTIDE SEQUENCE</scope>
    <source>
        <strain evidence="1">CGMCC 1.15178</strain>
    </source>
</reference>
<dbReference type="AlphaFoldDB" id="A0A916Z1H6"/>
<comment type="caution">
    <text evidence="1">The sequence shown here is derived from an EMBL/GenBank/DDBJ whole genome shotgun (WGS) entry which is preliminary data.</text>
</comment>
<dbReference type="EMBL" id="BMHP01000002">
    <property type="protein sequence ID" value="GGD71483.1"/>
    <property type="molecule type" value="Genomic_DNA"/>
</dbReference>
<name>A0A916Z1H6_9BACL</name>
<protein>
    <submittedName>
        <fullName evidence="1">Uncharacterized protein</fullName>
    </submittedName>
</protein>
<keyword evidence="2" id="KW-1185">Reference proteome</keyword>